<gene>
    <name evidence="3" type="ORF">P9867_018515</name>
    <name evidence="2" type="ORF">P9867_14345</name>
</gene>
<dbReference type="AlphaFoldDB" id="A0AA90HNN8"/>
<dbReference type="Proteomes" id="UP001174156">
    <property type="component" value="Unassembled WGS sequence"/>
</dbReference>
<evidence type="ECO:0000313" key="3">
    <source>
        <dbReference type="EMBL" id="MEC5498371.1"/>
    </source>
</evidence>
<organism evidence="2">
    <name type="scientific">Acinetobacter baumannii</name>
    <dbReference type="NCBI Taxonomy" id="470"/>
    <lineage>
        <taxon>Bacteria</taxon>
        <taxon>Pseudomonadati</taxon>
        <taxon>Pseudomonadota</taxon>
        <taxon>Gammaproteobacteria</taxon>
        <taxon>Moraxellales</taxon>
        <taxon>Moraxellaceae</taxon>
        <taxon>Acinetobacter</taxon>
        <taxon>Acinetobacter calcoaceticus/baumannii complex</taxon>
    </lineage>
</organism>
<evidence type="ECO:0000256" key="1">
    <source>
        <dbReference type="SAM" id="MobiDB-lite"/>
    </source>
</evidence>
<dbReference type="RefSeq" id="WP_002125683.1">
    <property type="nucleotide sequence ID" value="NZ_CP042556.1"/>
</dbReference>
<protein>
    <submittedName>
        <fullName evidence="2">Transposase</fullName>
    </submittedName>
</protein>
<comment type="caution">
    <text evidence="2">The sequence shown here is derived from an EMBL/GenBank/DDBJ whole genome shotgun (WGS) entry which is preliminary data.</text>
</comment>
<accession>A0AA90HNN8</accession>
<feature type="region of interest" description="Disordered" evidence="1">
    <location>
        <begin position="137"/>
        <end position="159"/>
    </location>
</feature>
<dbReference type="EMBL" id="JARTMM020000001">
    <property type="protein sequence ID" value="MEC5498371.1"/>
    <property type="molecule type" value="Genomic_DNA"/>
</dbReference>
<evidence type="ECO:0000313" key="2">
    <source>
        <dbReference type="EMBL" id="MDK4882825.1"/>
    </source>
</evidence>
<feature type="compositionally biased region" description="Basic residues" evidence="1">
    <location>
        <begin position="147"/>
        <end position="159"/>
    </location>
</feature>
<dbReference type="EMBL" id="JARTMM010000060">
    <property type="protein sequence ID" value="MDK4882825.1"/>
    <property type="molecule type" value="Genomic_DNA"/>
</dbReference>
<sequence>MLKINEVLSFESSLFRILTILPDSVIWISLGLENAFPIEVSRTEILKGLEDGNIERAIDPHEALAFIQPEKESIQEIKRDQNYSLIYPLISHELFYIPAQRGKIISEIMNQHEVTKQTIYRLARRYWQRGQTPNALLPDYRNSGAKGQKRTAKDKKLGRPRIYNSEQGINVNEDIEKLFYRTIKLWDCSKFCVST</sequence>
<reference evidence="2" key="2">
    <citation type="submission" date="2023-01" db="EMBL/GenBank/DDBJ databases">
        <title>Genomic dissection of endemic carbapenem resistance: metallo-beta-lactamase gene dissemination through clonal, plasmid and integron transfer pathways.</title>
        <authorList>
            <person name="Macesic N."/>
        </authorList>
    </citation>
    <scope>NUCLEOTIDE SEQUENCE</scope>
    <source>
        <strain evidence="2">CPO519</strain>
    </source>
</reference>
<name>A0AA90HNN8_ACIBA</name>
<reference evidence="3 4" key="1">
    <citation type="journal article" date="2023" name="Nat. Commun.">
        <title>Genomic dissection of endemic carbapenem resistance reveals metallo-beta-lactamase dissemination through clonal, plasmid and integron transfer.</title>
        <authorList>
            <person name="Macesic N."/>
            <person name="Hawkey J."/>
            <person name="Vezina B."/>
            <person name="Wisniewski J.A."/>
            <person name="Cottingham H."/>
            <person name="Blakeway L.V."/>
            <person name="Harshegyi T."/>
            <person name="Pragastis K."/>
            <person name="Badoordeen G.Z."/>
            <person name="Dennison A."/>
            <person name="Spelman D.W."/>
            <person name="Jenney A.W.J."/>
            <person name="Peleg A.Y."/>
        </authorList>
    </citation>
    <scope>NUCLEOTIDE SEQUENCE [LARGE SCALE GENOMIC DNA]</scope>
    <source>
        <strain evidence="3 4">CPO519</strain>
    </source>
</reference>
<evidence type="ECO:0000313" key="4">
    <source>
        <dbReference type="Proteomes" id="UP001174156"/>
    </source>
</evidence>
<proteinExistence type="predicted"/>
<reference evidence="3" key="3">
    <citation type="submission" date="2024-01" db="EMBL/GenBank/DDBJ databases">
        <authorList>
            <person name="Macesic N."/>
        </authorList>
    </citation>
    <scope>NUCLEOTIDE SEQUENCE</scope>
    <source>
        <strain evidence="3">CPO519</strain>
    </source>
</reference>